<dbReference type="OrthoDB" id="10066429at2759"/>
<evidence type="ECO:0000313" key="2">
    <source>
        <dbReference type="Proteomes" id="UP000268093"/>
    </source>
</evidence>
<proteinExistence type="predicted"/>
<gene>
    <name evidence="1" type="ORF">BC936DRAFT_141325</name>
</gene>
<reference evidence="1 2" key="1">
    <citation type="journal article" date="2018" name="New Phytol.">
        <title>Phylogenomics of Endogonaceae and evolution of mycorrhizas within Mucoromycota.</title>
        <authorList>
            <person name="Chang Y."/>
            <person name="Desiro A."/>
            <person name="Na H."/>
            <person name="Sandor L."/>
            <person name="Lipzen A."/>
            <person name="Clum A."/>
            <person name="Barry K."/>
            <person name="Grigoriev I.V."/>
            <person name="Martin F.M."/>
            <person name="Stajich J.E."/>
            <person name="Smith M.E."/>
            <person name="Bonito G."/>
            <person name="Spatafora J.W."/>
        </authorList>
    </citation>
    <scope>NUCLEOTIDE SEQUENCE [LARGE SCALE GENOMIC DNA]</scope>
    <source>
        <strain evidence="1 2">GMNB39</strain>
    </source>
</reference>
<dbReference type="EMBL" id="RBNI01019313">
    <property type="protein sequence ID" value="RUO96866.1"/>
    <property type="molecule type" value="Genomic_DNA"/>
</dbReference>
<comment type="caution">
    <text evidence="1">The sequence shown here is derived from an EMBL/GenBank/DDBJ whole genome shotgun (WGS) entry which is preliminary data.</text>
</comment>
<dbReference type="Proteomes" id="UP000268093">
    <property type="component" value="Unassembled WGS sequence"/>
</dbReference>
<evidence type="ECO:0000313" key="1">
    <source>
        <dbReference type="EMBL" id="RUO96866.1"/>
    </source>
</evidence>
<sequence>MWGFLSQGGIVPTMGYLQTQSLGIRNCVPLDSSHDACDARLGLDAVTKPYSSIKESSNTDPTHHHYTTNLVFYKTYMPPRHLLRYPRTWRGMFTPIYSHGCRGDFFALPDLGIADSVTAPYSSTTLYRQQRHR</sequence>
<keyword evidence="2" id="KW-1185">Reference proteome</keyword>
<accession>A0A433A2F6</accession>
<name>A0A433A2F6_9FUNG</name>
<protein>
    <submittedName>
        <fullName evidence="1">Uncharacterized protein</fullName>
    </submittedName>
</protein>
<organism evidence="1 2">
    <name type="scientific">Jimgerdemannia flammicorona</name>
    <dbReference type="NCBI Taxonomy" id="994334"/>
    <lineage>
        <taxon>Eukaryota</taxon>
        <taxon>Fungi</taxon>
        <taxon>Fungi incertae sedis</taxon>
        <taxon>Mucoromycota</taxon>
        <taxon>Mucoromycotina</taxon>
        <taxon>Endogonomycetes</taxon>
        <taxon>Endogonales</taxon>
        <taxon>Endogonaceae</taxon>
        <taxon>Jimgerdemannia</taxon>
    </lineage>
</organism>